<dbReference type="Gramene" id="OMO60713">
    <property type="protein sequence ID" value="OMO60713"/>
    <property type="gene ID" value="CCACVL1_23936"/>
</dbReference>
<evidence type="ECO:0000256" key="2">
    <source>
        <dbReference type="ARBA" id="ARBA00012483"/>
    </source>
</evidence>
<dbReference type="GO" id="GO:0008270">
    <property type="term" value="F:zinc ion binding"/>
    <property type="evidence" value="ECO:0007669"/>
    <property type="project" value="UniProtKB-KW"/>
</dbReference>
<name>A0A1R3GRJ1_COCAP</name>
<dbReference type="OMA" id="VEHIEYQ"/>
<evidence type="ECO:0000256" key="5">
    <source>
        <dbReference type="ARBA" id="ARBA00022833"/>
    </source>
</evidence>
<feature type="domain" description="RING-type" evidence="7">
    <location>
        <begin position="204"/>
        <end position="246"/>
    </location>
</feature>
<dbReference type="InterPro" id="IPR001841">
    <property type="entry name" value="Znf_RING"/>
</dbReference>
<dbReference type="PROSITE" id="PS50089">
    <property type="entry name" value="ZF_RING_2"/>
    <property type="match status" value="1"/>
</dbReference>
<dbReference type="AlphaFoldDB" id="A0A1R3GRJ1"/>
<keyword evidence="3" id="KW-0479">Metal-binding</keyword>
<keyword evidence="9" id="KW-1185">Reference proteome</keyword>
<evidence type="ECO:0000313" key="9">
    <source>
        <dbReference type="Proteomes" id="UP000188268"/>
    </source>
</evidence>
<evidence type="ECO:0000256" key="1">
    <source>
        <dbReference type="ARBA" id="ARBA00000900"/>
    </source>
</evidence>
<dbReference type="PANTHER" id="PTHR15710:SF59">
    <property type="entry name" value="E3 UBIQUITIN-PROTEIN LIGASE SDIR1-LIKE"/>
    <property type="match status" value="1"/>
</dbReference>
<dbReference type="Pfam" id="PF13639">
    <property type="entry name" value="zf-RING_2"/>
    <property type="match status" value="1"/>
</dbReference>
<reference evidence="8 9" key="1">
    <citation type="submission" date="2013-09" db="EMBL/GenBank/DDBJ databases">
        <title>Corchorus capsularis genome sequencing.</title>
        <authorList>
            <person name="Alam M."/>
            <person name="Haque M.S."/>
            <person name="Islam M.S."/>
            <person name="Emdad E.M."/>
            <person name="Islam M.M."/>
            <person name="Ahmed B."/>
            <person name="Halim A."/>
            <person name="Hossen Q.M.M."/>
            <person name="Hossain M.Z."/>
            <person name="Ahmed R."/>
            <person name="Khan M.M."/>
            <person name="Islam R."/>
            <person name="Rashid M.M."/>
            <person name="Khan S.A."/>
            <person name="Rahman M.S."/>
            <person name="Alam M."/>
        </authorList>
    </citation>
    <scope>NUCLEOTIDE SEQUENCE [LARGE SCALE GENOMIC DNA]</scope>
    <source>
        <strain evidence="9">cv. CVL-1</strain>
        <tissue evidence="8">Whole seedling</tissue>
    </source>
</reference>
<protein>
    <recommendedName>
        <fullName evidence="2">RING-type E3 ubiquitin transferase</fullName>
        <ecNumber evidence="2">2.3.2.27</ecNumber>
    </recommendedName>
</protein>
<evidence type="ECO:0000259" key="7">
    <source>
        <dbReference type="PROSITE" id="PS50089"/>
    </source>
</evidence>
<dbReference type="InterPro" id="IPR011016">
    <property type="entry name" value="Znf_RING-CH"/>
</dbReference>
<dbReference type="EC" id="2.3.2.27" evidence="2"/>
<evidence type="ECO:0000313" key="8">
    <source>
        <dbReference type="EMBL" id="OMO60713.1"/>
    </source>
</evidence>
<keyword evidence="4 6" id="KW-0863">Zinc-finger</keyword>
<evidence type="ECO:0000256" key="3">
    <source>
        <dbReference type="ARBA" id="ARBA00022723"/>
    </source>
</evidence>
<dbReference type="Gene3D" id="3.30.40.10">
    <property type="entry name" value="Zinc/RING finger domain, C3HC4 (zinc finger)"/>
    <property type="match status" value="1"/>
</dbReference>
<organism evidence="8 9">
    <name type="scientific">Corchorus capsularis</name>
    <name type="common">Jute</name>
    <dbReference type="NCBI Taxonomy" id="210143"/>
    <lineage>
        <taxon>Eukaryota</taxon>
        <taxon>Viridiplantae</taxon>
        <taxon>Streptophyta</taxon>
        <taxon>Embryophyta</taxon>
        <taxon>Tracheophyta</taxon>
        <taxon>Spermatophyta</taxon>
        <taxon>Magnoliopsida</taxon>
        <taxon>eudicotyledons</taxon>
        <taxon>Gunneridae</taxon>
        <taxon>Pentapetalae</taxon>
        <taxon>rosids</taxon>
        <taxon>malvids</taxon>
        <taxon>Malvales</taxon>
        <taxon>Malvaceae</taxon>
        <taxon>Grewioideae</taxon>
        <taxon>Apeibeae</taxon>
        <taxon>Corchorus</taxon>
    </lineage>
</organism>
<dbReference type="InterPro" id="IPR013083">
    <property type="entry name" value="Znf_RING/FYVE/PHD"/>
</dbReference>
<dbReference type="GO" id="GO:0005737">
    <property type="term" value="C:cytoplasm"/>
    <property type="evidence" value="ECO:0007669"/>
    <property type="project" value="TreeGrafter"/>
</dbReference>
<dbReference type="SUPFAM" id="SSF57850">
    <property type="entry name" value="RING/U-box"/>
    <property type="match status" value="1"/>
</dbReference>
<keyword evidence="5" id="KW-0862">Zinc</keyword>
<evidence type="ECO:0000256" key="4">
    <source>
        <dbReference type="ARBA" id="ARBA00022771"/>
    </source>
</evidence>
<evidence type="ECO:0000256" key="6">
    <source>
        <dbReference type="PROSITE-ProRule" id="PRU00175"/>
    </source>
</evidence>
<dbReference type="SMART" id="SM00184">
    <property type="entry name" value="RING"/>
    <property type="match status" value="1"/>
</dbReference>
<dbReference type="CDD" id="cd16454">
    <property type="entry name" value="RING-H2_PA-TM-RING"/>
    <property type="match status" value="1"/>
</dbReference>
<dbReference type="GO" id="GO:0016567">
    <property type="term" value="P:protein ubiquitination"/>
    <property type="evidence" value="ECO:0007669"/>
    <property type="project" value="TreeGrafter"/>
</dbReference>
<gene>
    <name evidence="8" type="ORF">CCACVL1_23936</name>
</gene>
<accession>A0A1R3GRJ1</accession>
<dbReference type="EMBL" id="AWWV01013658">
    <property type="protein sequence ID" value="OMO60713.1"/>
    <property type="molecule type" value="Genomic_DNA"/>
</dbReference>
<dbReference type="OrthoDB" id="4348522at2759"/>
<dbReference type="PANTHER" id="PTHR15710">
    <property type="entry name" value="E3 UBIQUITIN-PROTEIN LIGASE PRAJA"/>
    <property type="match status" value="1"/>
</dbReference>
<dbReference type="Proteomes" id="UP000188268">
    <property type="component" value="Unassembled WGS sequence"/>
</dbReference>
<proteinExistence type="predicted"/>
<sequence>MAYPIPSSDHRLHSGSGIVHCIISTVEDVAPEPNEPPPLFHQVKLTISSRIHLIRHYCLSDVVTGDRLLYPPETFRFESDLFKDNKEVVSLLLSYILKSNDLFDDYSDLDQIVNDIMGRGLEFSESLTSVAADKEPEVLHLVAELDEIVEERIDYESEWDLSLERAVEESELELEACNYGMVPAEEASVKEMLKKVDKAESGDCMICLEEFKAEISDALEMPCSHAFHGGCIQTWLKQSHYCPVCRFEMPIVMN</sequence>
<dbReference type="GO" id="GO:0061630">
    <property type="term" value="F:ubiquitin protein ligase activity"/>
    <property type="evidence" value="ECO:0007669"/>
    <property type="project" value="UniProtKB-EC"/>
</dbReference>
<dbReference type="STRING" id="210143.A0A1R3GRJ1"/>
<comment type="caution">
    <text evidence="8">The sequence shown here is derived from an EMBL/GenBank/DDBJ whole genome shotgun (WGS) entry which is preliminary data.</text>
</comment>
<comment type="catalytic activity">
    <reaction evidence="1">
        <text>S-ubiquitinyl-[E2 ubiquitin-conjugating enzyme]-L-cysteine + [acceptor protein]-L-lysine = [E2 ubiquitin-conjugating enzyme]-L-cysteine + N(6)-ubiquitinyl-[acceptor protein]-L-lysine.</text>
        <dbReference type="EC" id="2.3.2.27"/>
    </reaction>
</comment>
<dbReference type="SMART" id="SM00744">
    <property type="entry name" value="RINGv"/>
    <property type="match status" value="1"/>
</dbReference>